<evidence type="ECO:0000313" key="1">
    <source>
        <dbReference type="EMBL" id="PWA64562.1"/>
    </source>
</evidence>
<gene>
    <name evidence="1" type="ORF">CTI12_AA343780</name>
</gene>
<dbReference type="EMBL" id="PKPP01004398">
    <property type="protein sequence ID" value="PWA64562.1"/>
    <property type="molecule type" value="Genomic_DNA"/>
</dbReference>
<reference evidence="1 2" key="1">
    <citation type="journal article" date="2018" name="Mol. Plant">
        <title>The genome of Artemisia annua provides insight into the evolution of Asteraceae family and artemisinin biosynthesis.</title>
        <authorList>
            <person name="Shen Q."/>
            <person name="Zhang L."/>
            <person name="Liao Z."/>
            <person name="Wang S."/>
            <person name="Yan T."/>
            <person name="Shi P."/>
            <person name="Liu M."/>
            <person name="Fu X."/>
            <person name="Pan Q."/>
            <person name="Wang Y."/>
            <person name="Lv Z."/>
            <person name="Lu X."/>
            <person name="Zhang F."/>
            <person name="Jiang W."/>
            <person name="Ma Y."/>
            <person name="Chen M."/>
            <person name="Hao X."/>
            <person name="Li L."/>
            <person name="Tang Y."/>
            <person name="Lv G."/>
            <person name="Zhou Y."/>
            <person name="Sun X."/>
            <person name="Brodelius P.E."/>
            <person name="Rose J.K.C."/>
            <person name="Tang K."/>
        </authorList>
    </citation>
    <scope>NUCLEOTIDE SEQUENCE [LARGE SCALE GENOMIC DNA]</scope>
    <source>
        <strain evidence="2">cv. Huhao1</strain>
        <tissue evidence="1">Leaf</tissue>
    </source>
</reference>
<dbReference type="AlphaFoldDB" id="A0A2U1MTJ1"/>
<dbReference type="STRING" id="35608.A0A2U1MTJ1"/>
<sequence length="172" mass="19135">MSRKNKDGRRVRVIESGLTEPDWIVDGMLGPAGTSTGELKLAGNYLMQTEKYSIATRDILTLKAAYRLGDELKQDGYWVSTIPNKSQANVYTLCQKLVRVSLVPPICALRLQQTLYYACKSISKEEFIVIINCLRARKLVDVPEDEPKLCGRLDIPSSAYLFVKFGIAGSAS</sequence>
<proteinExistence type="predicted"/>
<accession>A0A2U1MTJ1</accession>
<protein>
    <submittedName>
        <fullName evidence="1">NYN domain, limkain-b1-type</fullName>
    </submittedName>
</protein>
<organism evidence="1 2">
    <name type="scientific">Artemisia annua</name>
    <name type="common">Sweet wormwood</name>
    <dbReference type="NCBI Taxonomy" id="35608"/>
    <lineage>
        <taxon>Eukaryota</taxon>
        <taxon>Viridiplantae</taxon>
        <taxon>Streptophyta</taxon>
        <taxon>Embryophyta</taxon>
        <taxon>Tracheophyta</taxon>
        <taxon>Spermatophyta</taxon>
        <taxon>Magnoliopsida</taxon>
        <taxon>eudicotyledons</taxon>
        <taxon>Gunneridae</taxon>
        <taxon>Pentapetalae</taxon>
        <taxon>asterids</taxon>
        <taxon>campanulids</taxon>
        <taxon>Asterales</taxon>
        <taxon>Asteraceae</taxon>
        <taxon>Asteroideae</taxon>
        <taxon>Anthemideae</taxon>
        <taxon>Artemisiinae</taxon>
        <taxon>Artemisia</taxon>
    </lineage>
</organism>
<name>A0A2U1MTJ1_ARTAN</name>
<dbReference type="Proteomes" id="UP000245207">
    <property type="component" value="Unassembled WGS sequence"/>
</dbReference>
<comment type="caution">
    <text evidence="1">The sequence shown here is derived from an EMBL/GenBank/DDBJ whole genome shotgun (WGS) entry which is preliminary data.</text>
</comment>
<evidence type="ECO:0000313" key="2">
    <source>
        <dbReference type="Proteomes" id="UP000245207"/>
    </source>
</evidence>
<keyword evidence="2" id="KW-1185">Reference proteome</keyword>